<dbReference type="PANTHER" id="PTHR30616">
    <property type="entry name" value="UNCHARACTERIZED PROTEIN YFIH"/>
    <property type="match status" value="1"/>
</dbReference>
<dbReference type="GO" id="GO:0017061">
    <property type="term" value="F:S-methyl-5-thioadenosine phosphorylase activity"/>
    <property type="evidence" value="ECO:0007669"/>
    <property type="project" value="UniProtKB-EC"/>
</dbReference>
<dbReference type="InterPro" id="IPR003730">
    <property type="entry name" value="Cu_polyphenol_OxRdtase"/>
</dbReference>
<accession>A0A831WBV0</accession>
<dbReference type="Pfam" id="PF02578">
    <property type="entry name" value="Cu-oxidase_4"/>
    <property type="match status" value="1"/>
</dbReference>
<comment type="catalytic activity">
    <reaction evidence="1">
        <text>inosine + phosphate = alpha-D-ribose 1-phosphate + hypoxanthine</text>
        <dbReference type="Rhea" id="RHEA:27646"/>
        <dbReference type="ChEBI" id="CHEBI:17368"/>
        <dbReference type="ChEBI" id="CHEBI:17596"/>
        <dbReference type="ChEBI" id="CHEBI:43474"/>
        <dbReference type="ChEBI" id="CHEBI:57720"/>
        <dbReference type="EC" id="2.4.2.1"/>
    </reaction>
    <physiologicalReaction direction="left-to-right" evidence="1">
        <dbReference type="Rhea" id="RHEA:27647"/>
    </physiologicalReaction>
</comment>
<evidence type="ECO:0000313" key="11">
    <source>
        <dbReference type="EMBL" id="HEC06845.1"/>
    </source>
</evidence>
<keyword evidence="3" id="KW-0808">Transferase</keyword>
<evidence type="ECO:0000256" key="1">
    <source>
        <dbReference type="ARBA" id="ARBA00000553"/>
    </source>
</evidence>
<comment type="catalytic activity">
    <reaction evidence="7">
        <text>adenosine + H2O + H(+) = inosine + NH4(+)</text>
        <dbReference type="Rhea" id="RHEA:24408"/>
        <dbReference type="ChEBI" id="CHEBI:15377"/>
        <dbReference type="ChEBI" id="CHEBI:15378"/>
        <dbReference type="ChEBI" id="CHEBI:16335"/>
        <dbReference type="ChEBI" id="CHEBI:17596"/>
        <dbReference type="ChEBI" id="CHEBI:28938"/>
        <dbReference type="EC" id="3.5.4.4"/>
    </reaction>
    <physiologicalReaction direction="left-to-right" evidence="7">
        <dbReference type="Rhea" id="RHEA:24409"/>
    </physiologicalReaction>
</comment>
<dbReference type="GO" id="GO:0016787">
    <property type="term" value="F:hydrolase activity"/>
    <property type="evidence" value="ECO:0007669"/>
    <property type="project" value="UniProtKB-KW"/>
</dbReference>
<keyword evidence="11" id="KW-0560">Oxidoreductase</keyword>
<dbReference type="NCBIfam" id="TIGR00726">
    <property type="entry name" value="peptidoglycan editing factor PgeF"/>
    <property type="match status" value="1"/>
</dbReference>
<evidence type="ECO:0000256" key="6">
    <source>
        <dbReference type="ARBA" id="ARBA00022833"/>
    </source>
</evidence>
<dbReference type="SUPFAM" id="SSF64438">
    <property type="entry name" value="CNF1/YfiH-like putative cysteine hydrolases"/>
    <property type="match status" value="1"/>
</dbReference>
<dbReference type="GO" id="GO:0016491">
    <property type="term" value="F:oxidoreductase activity"/>
    <property type="evidence" value="ECO:0007669"/>
    <property type="project" value="UniProtKB-KW"/>
</dbReference>
<reference evidence="11" key="1">
    <citation type="journal article" date="2020" name="mSystems">
        <title>Genome- and Community-Level Interaction Insights into Carbon Utilization and Element Cycling Functions of Hydrothermarchaeota in Hydrothermal Sediment.</title>
        <authorList>
            <person name="Zhou Z."/>
            <person name="Liu Y."/>
            <person name="Xu W."/>
            <person name="Pan J."/>
            <person name="Luo Z.H."/>
            <person name="Li M."/>
        </authorList>
    </citation>
    <scope>NUCLEOTIDE SEQUENCE [LARGE SCALE GENOMIC DNA]</scope>
    <source>
        <strain evidence="11">HyVt-458</strain>
    </source>
</reference>
<comment type="similarity">
    <text evidence="2 10">Belongs to the purine nucleoside phosphorylase YfiH/LACC1 family.</text>
</comment>
<dbReference type="AlphaFoldDB" id="A0A831WBV0"/>
<dbReference type="Proteomes" id="UP000886339">
    <property type="component" value="Unassembled WGS sequence"/>
</dbReference>
<evidence type="ECO:0000256" key="10">
    <source>
        <dbReference type="RuleBase" id="RU361274"/>
    </source>
</evidence>
<gene>
    <name evidence="11" type="primary">pgeF</name>
    <name evidence="11" type="ORF">ENJ12_08340</name>
</gene>
<evidence type="ECO:0000256" key="5">
    <source>
        <dbReference type="ARBA" id="ARBA00022801"/>
    </source>
</evidence>
<name>A0A831WBV0_9GAMM</name>
<evidence type="ECO:0000256" key="2">
    <source>
        <dbReference type="ARBA" id="ARBA00007353"/>
    </source>
</evidence>
<dbReference type="Gene3D" id="3.60.140.10">
    <property type="entry name" value="CNF1/YfiH-like putative cysteine hydrolases"/>
    <property type="match status" value="1"/>
</dbReference>
<comment type="caution">
    <text evidence="11">The sequence shown here is derived from an EMBL/GenBank/DDBJ whole genome shotgun (WGS) entry which is preliminary data.</text>
</comment>
<evidence type="ECO:0000256" key="9">
    <source>
        <dbReference type="ARBA" id="ARBA00049893"/>
    </source>
</evidence>
<dbReference type="InterPro" id="IPR011324">
    <property type="entry name" value="Cytotoxic_necrot_fac-like_cat"/>
</dbReference>
<dbReference type="PANTHER" id="PTHR30616:SF2">
    <property type="entry name" value="PURINE NUCLEOSIDE PHOSPHORYLASE LACC1"/>
    <property type="match status" value="1"/>
</dbReference>
<sequence>MNADWIIPDWPAPENVRALSTTRNGGCSLPPWDSFNLGDHVGDDPAHVKKNRARLTALGGLPGEPLWMEQVHGSQVLPAGSSGCRGDARFSTVAGEVCAIMTADCLPVLFCDDSGSQVAAAHAGWRGLAGGVLEHTLRCFSRPASAIMAWLGPAIGPAAFEVGDEVREAFLRQQAAAEAAFVPHGKGKWLADIYRLASLRLQAEGLTRIFGGDFCTCTESERFFSYRRDGRTGRMASLIWLEKSNE</sequence>
<evidence type="ECO:0000256" key="3">
    <source>
        <dbReference type="ARBA" id="ARBA00022679"/>
    </source>
</evidence>
<organism evidence="11">
    <name type="scientific">Thiolapillus brandeum</name>
    <dbReference type="NCBI Taxonomy" id="1076588"/>
    <lineage>
        <taxon>Bacteria</taxon>
        <taxon>Pseudomonadati</taxon>
        <taxon>Pseudomonadota</taxon>
        <taxon>Gammaproteobacteria</taxon>
        <taxon>Chromatiales</taxon>
        <taxon>Sedimenticolaceae</taxon>
        <taxon>Thiolapillus</taxon>
    </lineage>
</organism>
<comment type="catalytic activity">
    <reaction evidence="8">
        <text>adenosine + phosphate = alpha-D-ribose 1-phosphate + adenine</text>
        <dbReference type="Rhea" id="RHEA:27642"/>
        <dbReference type="ChEBI" id="CHEBI:16335"/>
        <dbReference type="ChEBI" id="CHEBI:16708"/>
        <dbReference type="ChEBI" id="CHEBI:43474"/>
        <dbReference type="ChEBI" id="CHEBI:57720"/>
        <dbReference type="EC" id="2.4.2.1"/>
    </reaction>
    <physiologicalReaction direction="left-to-right" evidence="8">
        <dbReference type="Rhea" id="RHEA:27643"/>
    </physiologicalReaction>
</comment>
<dbReference type="CDD" id="cd16833">
    <property type="entry name" value="YfiH"/>
    <property type="match status" value="1"/>
</dbReference>
<comment type="catalytic activity">
    <reaction evidence="9">
        <text>S-methyl-5'-thioadenosine + phosphate = 5-(methylsulfanyl)-alpha-D-ribose 1-phosphate + adenine</text>
        <dbReference type="Rhea" id="RHEA:11852"/>
        <dbReference type="ChEBI" id="CHEBI:16708"/>
        <dbReference type="ChEBI" id="CHEBI:17509"/>
        <dbReference type="ChEBI" id="CHEBI:43474"/>
        <dbReference type="ChEBI" id="CHEBI:58533"/>
        <dbReference type="EC" id="2.4.2.28"/>
    </reaction>
    <physiologicalReaction direction="left-to-right" evidence="9">
        <dbReference type="Rhea" id="RHEA:11853"/>
    </physiologicalReaction>
</comment>
<evidence type="ECO:0000256" key="7">
    <source>
        <dbReference type="ARBA" id="ARBA00047989"/>
    </source>
</evidence>
<evidence type="ECO:0000256" key="4">
    <source>
        <dbReference type="ARBA" id="ARBA00022723"/>
    </source>
</evidence>
<keyword evidence="4" id="KW-0479">Metal-binding</keyword>
<evidence type="ECO:0000256" key="8">
    <source>
        <dbReference type="ARBA" id="ARBA00048968"/>
    </source>
</evidence>
<proteinExistence type="inferred from homology"/>
<dbReference type="GO" id="GO:0005507">
    <property type="term" value="F:copper ion binding"/>
    <property type="evidence" value="ECO:0007669"/>
    <property type="project" value="TreeGrafter"/>
</dbReference>
<protein>
    <recommendedName>
        <fullName evidence="10">Purine nucleoside phosphorylase</fullName>
    </recommendedName>
</protein>
<dbReference type="EMBL" id="DRLF01000291">
    <property type="protein sequence ID" value="HEC06845.1"/>
    <property type="molecule type" value="Genomic_DNA"/>
</dbReference>
<dbReference type="InterPro" id="IPR038371">
    <property type="entry name" value="Cu_polyphenol_OxRdtase_sf"/>
</dbReference>
<keyword evidence="5" id="KW-0378">Hydrolase</keyword>
<keyword evidence="6" id="KW-0862">Zinc</keyword>